<evidence type="ECO:0000313" key="3">
    <source>
        <dbReference type="EMBL" id="CAB5064638.1"/>
    </source>
</evidence>
<dbReference type="InterPro" id="IPR051207">
    <property type="entry name" value="ComplexI_NDUFA9_subunit"/>
</dbReference>
<dbReference type="EMBL" id="CAFBQP010000052">
    <property type="protein sequence ID" value="CAB5064638.1"/>
    <property type="molecule type" value="Genomic_DNA"/>
</dbReference>
<dbReference type="InterPro" id="IPR036291">
    <property type="entry name" value="NAD(P)-bd_dom_sf"/>
</dbReference>
<gene>
    <name evidence="2" type="ORF">UFOPK2806_02744</name>
    <name evidence="3" type="ORF">UFOPK4306_01432</name>
</gene>
<protein>
    <submittedName>
        <fullName evidence="2">Unannotated protein</fullName>
    </submittedName>
</protein>
<dbReference type="SUPFAM" id="SSF55961">
    <property type="entry name" value="Bet v1-like"/>
    <property type="match status" value="1"/>
</dbReference>
<dbReference type="Pfam" id="PF05368">
    <property type="entry name" value="NmrA"/>
    <property type="match status" value="1"/>
</dbReference>
<dbReference type="Pfam" id="PF11066">
    <property type="entry name" value="DUF2867"/>
    <property type="match status" value="1"/>
</dbReference>
<dbReference type="EMBL" id="CAEZYY010000094">
    <property type="protein sequence ID" value="CAB4776632.1"/>
    <property type="molecule type" value="Genomic_DNA"/>
</dbReference>
<feature type="domain" description="NmrA-like" evidence="1">
    <location>
        <begin position="3"/>
        <end position="224"/>
    </location>
</feature>
<dbReference type="InterPro" id="IPR021295">
    <property type="entry name" value="DUF2867"/>
</dbReference>
<dbReference type="InterPro" id="IPR008030">
    <property type="entry name" value="NmrA-like"/>
</dbReference>
<evidence type="ECO:0000259" key="1">
    <source>
        <dbReference type="Pfam" id="PF05368"/>
    </source>
</evidence>
<sequence length="484" mass="52834">MNVVVFGASGYVGGRLIPVLLKRGHRVRAITRSAASLDNHPWRADVEVVTADLFEPASLTRALDGMDVAYYLVHSMEQSDFADLDRKAAQALADAAATAGLNRIVYLGGLGQGSLSEHLESRQEVGRILASGSVPVTEFRAAVVIGSGSLSFEMTRYLTEVLPVMIAPKWVTTQCQPIAIRDVLTYLASCLDEPATLGRVLEIGGPDTVSYEDMIQRYAKVAGLRRRWLIRVPLLSLGLSARWVGAVTPLSSQIAVHLVESLQHEVIVHDHSAETLMPFERIGYDEAVRLALENTRGASVPTRWARGSWQPAEPMPSDPEHAFGAIMRDVRTIRCAAPPADVAAAFMRIGGSNGYYAANWAWRIRGALDTLVGGVGLRRGRRHPTELSVGEPLDFWRVVAVEPGVALELKAEMKLPGEAWLGWRVREIDGGTELTQTAWFVPRGLLGRAYWYSLVPFHGLIFPRMAQGIIRAADATNTPCALTS</sequence>
<dbReference type="PANTHER" id="PTHR12126">
    <property type="entry name" value="NADH-UBIQUINONE OXIDOREDUCTASE 39 KDA SUBUNIT-RELATED"/>
    <property type="match status" value="1"/>
</dbReference>
<organism evidence="2">
    <name type="scientific">freshwater metagenome</name>
    <dbReference type="NCBI Taxonomy" id="449393"/>
    <lineage>
        <taxon>unclassified sequences</taxon>
        <taxon>metagenomes</taxon>
        <taxon>ecological metagenomes</taxon>
    </lineage>
</organism>
<dbReference type="AlphaFoldDB" id="A0A6J6VVK9"/>
<name>A0A6J6VVK9_9ZZZZ</name>
<dbReference type="PANTHER" id="PTHR12126:SF11">
    <property type="entry name" value="NADH DEHYDROGENASE [UBIQUINONE] 1 ALPHA SUBCOMPLEX SUBUNIT 9, MITOCHONDRIAL"/>
    <property type="match status" value="1"/>
</dbReference>
<dbReference type="SUPFAM" id="SSF51735">
    <property type="entry name" value="NAD(P)-binding Rossmann-fold domains"/>
    <property type="match status" value="1"/>
</dbReference>
<accession>A0A6J6VVK9</accession>
<reference evidence="2" key="1">
    <citation type="submission" date="2020-05" db="EMBL/GenBank/DDBJ databases">
        <authorList>
            <person name="Chiriac C."/>
            <person name="Salcher M."/>
            <person name="Ghai R."/>
            <person name="Kavagutti S V."/>
        </authorList>
    </citation>
    <scope>NUCLEOTIDE SEQUENCE</scope>
</reference>
<dbReference type="Gene3D" id="3.40.50.720">
    <property type="entry name" value="NAD(P)-binding Rossmann-like Domain"/>
    <property type="match status" value="1"/>
</dbReference>
<evidence type="ECO:0000313" key="2">
    <source>
        <dbReference type="EMBL" id="CAB4776632.1"/>
    </source>
</evidence>
<proteinExistence type="predicted"/>
<dbReference type="GO" id="GO:0044877">
    <property type="term" value="F:protein-containing complex binding"/>
    <property type="evidence" value="ECO:0007669"/>
    <property type="project" value="TreeGrafter"/>
</dbReference>